<reference evidence="4" key="1">
    <citation type="submission" date="2020-11" db="EMBL/GenBank/DDBJ databases">
        <authorList>
            <consortium name="DOE Joint Genome Institute"/>
            <person name="Ahrendt S."/>
            <person name="Riley R."/>
            <person name="Andreopoulos W."/>
            <person name="Labutti K."/>
            <person name="Pangilinan J."/>
            <person name="Ruiz-Duenas F.J."/>
            <person name="Barrasa J.M."/>
            <person name="Sanchez-Garcia M."/>
            <person name="Camarero S."/>
            <person name="Miyauchi S."/>
            <person name="Serrano A."/>
            <person name="Linde D."/>
            <person name="Babiker R."/>
            <person name="Drula E."/>
            <person name="Ayuso-Fernandez I."/>
            <person name="Pacheco R."/>
            <person name="Padilla G."/>
            <person name="Ferreira P."/>
            <person name="Barriuso J."/>
            <person name="Kellner H."/>
            <person name="Castanera R."/>
            <person name="Alfaro M."/>
            <person name="Ramirez L."/>
            <person name="Pisabarro A.G."/>
            <person name="Kuo A."/>
            <person name="Tritt A."/>
            <person name="Lipzen A."/>
            <person name="He G."/>
            <person name="Yan M."/>
            <person name="Ng V."/>
            <person name="Cullen D."/>
            <person name="Martin F."/>
            <person name="Rosso M.-N."/>
            <person name="Henrissat B."/>
            <person name="Hibbett D."/>
            <person name="Martinez A.T."/>
            <person name="Grigoriev I.V."/>
        </authorList>
    </citation>
    <scope>NUCLEOTIDE SEQUENCE</scope>
    <source>
        <strain evidence="4">CIRM-BRFM 674</strain>
    </source>
</reference>
<evidence type="ECO:0000259" key="3">
    <source>
        <dbReference type="Pfam" id="PF20411"/>
    </source>
</evidence>
<evidence type="ECO:0000256" key="1">
    <source>
        <dbReference type="SAM" id="Coils"/>
    </source>
</evidence>
<proteinExistence type="predicted"/>
<sequence>MANIEQKIQAFHSQLRTDYLSKVQEVANLHNELAKLQARLLDTEHENHILKLQLSISKSQGMCKEQQVEPQHMTAAPPLTGSIVECTSSNNVVEELSQQVPKSPSKRARSPSLEIIESIEPSPKKSKVEVKVEDPSSTLVITPQTSHAEASTSNERIYVVGSASPTPNEVSAAEISTTGRSSPVLIPDSKKFKLKLKHKKPEDSEAFSIPKTIVEKYLQKAETFNITPPPLEFGVSRPFLGATYGGSFLRFMQSMKVDRNPSGAFIREAIFPQSHLNPHLPSQPGQPGFIISSRSEVLSHSRLSLFCKDNGGWWYRGEYKGERVGSMTGELFGSQPTAVKRNWAKRLLTQKQNSVYHLIRARVALRLSVTIPIEDKEEEARIIEEEVKAIKRKQGTLVSEDDIVNAFSNGDEQIDIILMMCVDYDHTFANDMKTRSTNPPSSQSKIEMADLGGDIHTKVSISNEASTSSNPDNQCSALNDLPRQANIASRADIEGYTRPQRLRKQSRKLMESMTEHLDSSTRTHEEWSRH</sequence>
<feature type="domain" description="DUF6697" evidence="3">
    <location>
        <begin position="235"/>
        <end position="433"/>
    </location>
</feature>
<dbReference type="InterPro" id="IPR046520">
    <property type="entry name" value="DUF6697"/>
</dbReference>
<evidence type="ECO:0000313" key="5">
    <source>
        <dbReference type="Proteomes" id="UP000807469"/>
    </source>
</evidence>
<dbReference type="Proteomes" id="UP000807469">
    <property type="component" value="Unassembled WGS sequence"/>
</dbReference>
<comment type="caution">
    <text evidence="4">The sequence shown here is derived from an EMBL/GenBank/DDBJ whole genome shotgun (WGS) entry which is preliminary data.</text>
</comment>
<evidence type="ECO:0000313" key="4">
    <source>
        <dbReference type="EMBL" id="KAF9481104.1"/>
    </source>
</evidence>
<dbReference type="OrthoDB" id="3265858at2759"/>
<accession>A0A9P6D261</accession>
<dbReference type="EMBL" id="MU155183">
    <property type="protein sequence ID" value="KAF9481104.1"/>
    <property type="molecule type" value="Genomic_DNA"/>
</dbReference>
<keyword evidence="1" id="KW-0175">Coiled coil</keyword>
<organism evidence="4 5">
    <name type="scientific">Pholiota conissans</name>
    <dbReference type="NCBI Taxonomy" id="109636"/>
    <lineage>
        <taxon>Eukaryota</taxon>
        <taxon>Fungi</taxon>
        <taxon>Dikarya</taxon>
        <taxon>Basidiomycota</taxon>
        <taxon>Agaricomycotina</taxon>
        <taxon>Agaricomycetes</taxon>
        <taxon>Agaricomycetidae</taxon>
        <taxon>Agaricales</taxon>
        <taxon>Agaricineae</taxon>
        <taxon>Strophariaceae</taxon>
        <taxon>Pholiota</taxon>
    </lineage>
</organism>
<keyword evidence="5" id="KW-1185">Reference proteome</keyword>
<feature type="coiled-coil region" evidence="1">
    <location>
        <begin position="19"/>
        <end position="53"/>
    </location>
</feature>
<gene>
    <name evidence="4" type="ORF">BDN70DRAFT_876706</name>
</gene>
<feature type="compositionally biased region" description="Basic and acidic residues" evidence="2">
    <location>
        <begin position="508"/>
        <end position="530"/>
    </location>
</feature>
<name>A0A9P6D261_9AGAR</name>
<dbReference type="Pfam" id="PF20411">
    <property type="entry name" value="DUF6697"/>
    <property type="match status" value="1"/>
</dbReference>
<dbReference type="AlphaFoldDB" id="A0A9P6D261"/>
<evidence type="ECO:0000256" key="2">
    <source>
        <dbReference type="SAM" id="MobiDB-lite"/>
    </source>
</evidence>
<protein>
    <recommendedName>
        <fullName evidence="3">DUF6697 domain-containing protein</fullName>
    </recommendedName>
</protein>
<feature type="region of interest" description="Disordered" evidence="2">
    <location>
        <begin position="488"/>
        <end position="530"/>
    </location>
</feature>